<comment type="caution">
    <text evidence="9">The sequence shown here is derived from an EMBL/GenBank/DDBJ whole genome shotgun (WGS) entry which is preliminary data.</text>
</comment>
<keyword evidence="4" id="KW-0540">Nuclease</keyword>
<accession>A0A8J5GZI3</accession>
<evidence type="ECO:0000256" key="4">
    <source>
        <dbReference type="ARBA" id="ARBA00022722"/>
    </source>
</evidence>
<proteinExistence type="inferred from homology"/>
<gene>
    <name evidence="9" type="ORF">ZIOFF_023776</name>
</gene>
<evidence type="ECO:0000256" key="7">
    <source>
        <dbReference type="ARBA" id="ARBA00023242"/>
    </source>
</evidence>
<organism evidence="9 10">
    <name type="scientific">Zingiber officinale</name>
    <name type="common">Ginger</name>
    <name type="synonym">Amomum zingiber</name>
    <dbReference type="NCBI Taxonomy" id="94328"/>
    <lineage>
        <taxon>Eukaryota</taxon>
        <taxon>Viridiplantae</taxon>
        <taxon>Streptophyta</taxon>
        <taxon>Embryophyta</taxon>
        <taxon>Tracheophyta</taxon>
        <taxon>Spermatophyta</taxon>
        <taxon>Magnoliopsida</taxon>
        <taxon>Liliopsida</taxon>
        <taxon>Zingiberales</taxon>
        <taxon>Zingiberaceae</taxon>
        <taxon>Zingiber</taxon>
    </lineage>
</organism>
<dbReference type="EMBL" id="JACMSC010000007">
    <property type="protein sequence ID" value="KAG6513446.1"/>
    <property type="molecule type" value="Genomic_DNA"/>
</dbReference>
<dbReference type="AlphaFoldDB" id="A0A8J5GZI3"/>
<evidence type="ECO:0000256" key="5">
    <source>
        <dbReference type="ARBA" id="ARBA00022723"/>
    </source>
</evidence>
<name>A0A8J5GZI3_ZINOF</name>
<dbReference type="GO" id="GO:0004518">
    <property type="term" value="F:nuclease activity"/>
    <property type="evidence" value="ECO:0007669"/>
    <property type="project" value="UniProtKB-KW"/>
</dbReference>
<evidence type="ECO:0000313" key="10">
    <source>
        <dbReference type="Proteomes" id="UP000734854"/>
    </source>
</evidence>
<protein>
    <recommendedName>
        <fullName evidence="8">DDE Tnp4 domain-containing protein</fullName>
    </recommendedName>
</protein>
<sequence length="287" mass="32943">MNNDRLDESSDDEDFINRNCVVILGMMLKDMNKYVDKGLMENTGQKDDAQHILLHNLVTSNEACCSILRNCVSALDGIHIRVKVSNVDAPRYRGRNDCPTTNMLAACSFDLKFTYILSGWEGTTFDSRIIKNALSRRDKLLFPHGKYYLIDSKFMLKSGLITPSRGIRYHLKEYLRCGPTNAKELFNLRHASLCNVIERTFGVLNKRFPIITSGTEPYYEINIRVDIILACYILHNFLIGVDPNERLISEVDHELSANYDNEVSCNERQDDDWSQGNMIRDNIVNIM</sequence>
<dbReference type="GO" id="GO:0005634">
    <property type="term" value="C:nucleus"/>
    <property type="evidence" value="ECO:0007669"/>
    <property type="project" value="UniProtKB-SubCell"/>
</dbReference>
<evidence type="ECO:0000256" key="1">
    <source>
        <dbReference type="ARBA" id="ARBA00001968"/>
    </source>
</evidence>
<evidence type="ECO:0000313" key="9">
    <source>
        <dbReference type="EMBL" id="KAG6513446.1"/>
    </source>
</evidence>
<dbReference type="Proteomes" id="UP000734854">
    <property type="component" value="Unassembled WGS sequence"/>
</dbReference>
<evidence type="ECO:0000259" key="8">
    <source>
        <dbReference type="Pfam" id="PF13359"/>
    </source>
</evidence>
<dbReference type="PANTHER" id="PTHR22930:SF268">
    <property type="entry name" value="NUCLEASE HARBI1"/>
    <property type="match status" value="1"/>
</dbReference>
<dbReference type="Pfam" id="PF13359">
    <property type="entry name" value="DDE_Tnp_4"/>
    <property type="match status" value="1"/>
</dbReference>
<dbReference type="PANTHER" id="PTHR22930">
    <property type="match status" value="1"/>
</dbReference>
<feature type="domain" description="DDE Tnp4" evidence="8">
    <location>
        <begin position="75"/>
        <end position="236"/>
    </location>
</feature>
<evidence type="ECO:0000256" key="2">
    <source>
        <dbReference type="ARBA" id="ARBA00004123"/>
    </source>
</evidence>
<keyword evidence="7" id="KW-0539">Nucleus</keyword>
<dbReference type="GO" id="GO:0046872">
    <property type="term" value="F:metal ion binding"/>
    <property type="evidence" value="ECO:0007669"/>
    <property type="project" value="UniProtKB-KW"/>
</dbReference>
<evidence type="ECO:0000256" key="3">
    <source>
        <dbReference type="ARBA" id="ARBA00006958"/>
    </source>
</evidence>
<keyword evidence="5" id="KW-0479">Metal-binding</keyword>
<dbReference type="InterPro" id="IPR027806">
    <property type="entry name" value="HARBI1_dom"/>
</dbReference>
<keyword evidence="10" id="KW-1185">Reference proteome</keyword>
<comment type="cofactor">
    <cofactor evidence="1">
        <name>a divalent metal cation</name>
        <dbReference type="ChEBI" id="CHEBI:60240"/>
    </cofactor>
</comment>
<keyword evidence="6" id="KW-0378">Hydrolase</keyword>
<comment type="similarity">
    <text evidence="3">Belongs to the HARBI1 family.</text>
</comment>
<comment type="subcellular location">
    <subcellularLocation>
        <location evidence="2">Nucleus</location>
    </subcellularLocation>
</comment>
<evidence type="ECO:0000256" key="6">
    <source>
        <dbReference type="ARBA" id="ARBA00022801"/>
    </source>
</evidence>
<dbReference type="InterPro" id="IPR045249">
    <property type="entry name" value="HARBI1-like"/>
</dbReference>
<reference evidence="9 10" key="1">
    <citation type="submission" date="2020-08" db="EMBL/GenBank/DDBJ databases">
        <title>Plant Genome Project.</title>
        <authorList>
            <person name="Zhang R.-G."/>
        </authorList>
    </citation>
    <scope>NUCLEOTIDE SEQUENCE [LARGE SCALE GENOMIC DNA]</scope>
    <source>
        <tissue evidence="9">Rhizome</tissue>
    </source>
</reference>
<dbReference type="GO" id="GO:0016787">
    <property type="term" value="F:hydrolase activity"/>
    <property type="evidence" value="ECO:0007669"/>
    <property type="project" value="UniProtKB-KW"/>
</dbReference>